<accession>A0ABU1ELK8</accession>
<organism evidence="1 2">
    <name type="scientific">Clostridium aquiflavi</name>
    <dbReference type="NCBI Taxonomy" id="3073603"/>
    <lineage>
        <taxon>Bacteria</taxon>
        <taxon>Bacillati</taxon>
        <taxon>Bacillota</taxon>
        <taxon>Clostridia</taxon>
        <taxon>Eubacteriales</taxon>
        <taxon>Clostridiaceae</taxon>
        <taxon>Clostridium</taxon>
    </lineage>
</organism>
<dbReference type="Proteomes" id="UP001256646">
    <property type="component" value="Unassembled WGS sequence"/>
</dbReference>
<protein>
    <submittedName>
        <fullName evidence="1">Uncharacterized protein</fullName>
    </submittedName>
</protein>
<sequence>MLTDNLDFAKNVYSVQGSTSKTMVNSFRSKGKTKLSNMPNIGSGHTPHALDTCGGGSANMFLNSFRNSYANGTMGKSLNTHINDIVPEK</sequence>
<reference evidence="1 2" key="1">
    <citation type="submission" date="2023-09" db="EMBL/GenBank/DDBJ databases">
        <authorList>
            <person name="Zhai L."/>
        </authorList>
    </citation>
    <scope>NUCLEOTIDE SEQUENCE [LARGE SCALE GENOMIC DNA]</scope>
    <source>
        <strain evidence="1 2">5 N-1</strain>
    </source>
</reference>
<evidence type="ECO:0000313" key="1">
    <source>
        <dbReference type="EMBL" id="MDR5588962.1"/>
    </source>
</evidence>
<comment type="caution">
    <text evidence="1">The sequence shown here is derived from an EMBL/GenBank/DDBJ whole genome shotgun (WGS) entry which is preliminary data.</text>
</comment>
<proteinExistence type="predicted"/>
<keyword evidence="2" id="KW-1185">Reference proteome</keyword>
<gene>
    <name evidence="1" type="ORF">RGC78_15980</name>
</gene>
<name>A0ABU1ELK8_9CLOT</name>
<dbReference type="EMBL" id="JAVJAN010000082">
    <property type="protein sequence ID" value="MDR5588962.1"/>
    <property type="molecule type" value="Genomic_DNA"/>
</dbReference>
<dbReference type="RefSeq" id="WP_309556945.1">
    <property type="nucleotide sequence ID" value="NZ_JAVJAN010000082.1"/>
</dbReference>
<evidence type="ECO:0000313" key="2">
    <source>
        <dbReference type="Proteomes" id="UP001256646"/>
    </source>
</evidence>